<gene>
    <name evidence="2" type="ORF">K9B37_20345</name>
</gene>
<feature type="transmembrane region" description="Helical" evidence="1">
    <location>
        <begin position="54"/>
        <end position="77"/>
    </location>
</feature>
<dbReference type="RefSeq" id="WP_224315365.1">
    <property type="nucleotide sequence ID" value="NZ_JAIRBM010000020.1"/>
</dbReference>
<keyword evidence="3" id="KW-1185">Reference proteome</keyword>
<name>A0ABS7VSV0_9HYPH</name>
<accession>A0ABS7VSV0</accession>
<reference evidence="2 3" key="1">
    <citation type="submission" date="2021-09" db="EMBL/GenBank/DDBJ databases">
        <title>The complete genome sequence of a new microorganism.</title>
        <authorList>
            <person name="Zi Z."/>
        </authorList>
    </citation>
    <scope>NUCLEOTIDE SEQUENCE [LARGE SCALE GENOMIC DNA]</scope>
    <source>
        <strain evidence="2 3">WGZ8</strain>
    </source>
</reference>
<dbReference type="Proteomes" id="UP000704176">
    <property type="component" value="Unassembled WGS sequence"/>
</dbReference>
<evidence type="ECO:0000256" key="1">
    <source>
        <dbReference type="SAM" id="Phobius"/>
    </source>
</evidence>
<evidence type="ECO:0000313" key="2">
    <source>
        <dbReference type="EMBL" id="MBZ6078614.1"/>
    </source>
</evidence>
<keyword evidence="1" id="KW-0812">Transmembrane</keyword>
<dbReference type="EMBL" id="JAIRBM010000020">
    <property type="protein sequence ID" value="MBZ6078614.1"/>
    <property type="molecule type" value="Genomic_DNA"/>
</dbReference>
<keyword evidence="1" id="KW-1133">Transmembrane helix</keyword>
<evidence type="ECO:0000313" key="3">
    <source>
        <dbReference type="Proteomes" id="UP000704176"/>
    </source>
</evidence>
<proteinExistence type="predicted"/>
<organism evidence="2 3">
    <name type="scientific">Microvirga puerhi</name>
    <dbReference type="NCBI Taxonomy" id="2876078"/>
    <lineage>
        <taxon>Bacteria</taxon>
        <taxon>Pseudomonadati</taxon>
        <taxon>Pseudomonadota</taxon>
        <taxon>Alphaproteobacteria</taxon>
        <taxon>Hyphomicrobiales</taxon>
        <taxon>Methylobacteriaceae</taxon>
        <taxon>Microvirga</taxon>
    </lineage>
</organism>
<sequence>MEKTAPSGAGHSLALSKGGLGTGIAWIAGKAWSYGLKTLKVLGEMLAELFSELFFTWLMRALISVAVRSFAFFARILTN</sequence>
<comment type="caution">
    <text evidence="2">The sequence shown here is derived from an EMBL/GenBank/DDBJ whole genome shotgun (WGS) entry which is preliminary data.</text>
</comment>
<protein>
    <submittedName>
        <fullName evidence="2">Uncharacterized protein</fullName>
    </submittedName>
</protein>
<keyword evidence="1" id="KW-0472">Membrane</keyword>